<reference evidence="10" key="1">
    <citation type="submission" date="2016-11" db="UniProtKB">
        <authorList>
            <consortium name="WormBaseParasite"/>
        </authorList>
    </citation>
    <scope>IDENTIFICATION</scope>
</reference>
<dbReference type="SUPFAM" id="SSF56994">
    <property type="entry name" value="Insulin-like"/>
    <property type="match status" value="1"/>
</dbReference>
<accession>A0A1I7SUM1</accession>
<dbReference type="Proteomes" id="UP000095284">
    <property type="component" value="Unplaced"/>
</dbReference>
<dbReference type="OrthoDB" id="10019596at2759"/>
<dbReference type="InterPro" id="IPR022352">
    <property type="entry name" value="Ins/IGF/rlx"/>
</dbReference>
<dbReference type="PRINTS" id="PR00276">
    <property type="entry name" value="INSULINFAMLY"/>
</dbReference>
<dbReference type="EMBL" id="CAJFDI010000004">
    <property type="protein sequence ID" value="CAD5228113.1"/>
    <property type="molecule type" value="Genomic_DNA"/>
</dbReference>
<organism evidence="8 10">
    <name type="scientific">Bursaphelenchus xylophilus</name>
    <name type="common">Pinewood nematode worm</name>
    <name type="synonym">Aphelenchoides xylophilus</name>
    <dbReference type="NCBI Taxonomy" id="6326"/>
    <lineage>
        <taxon>Eukaryota</taxon>
        <taxon>Metazoa</taxon>
        <taxon>Ecdysozoa</taxon>
        <taxon>Nematoda</taxon>
        <taxon>Chromadorea</taxon>
        <taxon>Rhabditida</taxon>
        <taxon>Tylenchina</taxon>
        <taxon>Tylenchomorpha</taxon>
        <taxon>Aphelenchoidea</taxon>
        <taxon>Aphelenchoididae</taxon>
        <taxon>Bursaphelenchus</taxon>
    </lineage>
</organism>
<proteinExistence type="inferred from homology"/>
<dbReference type="Proteomes" id="UP000659654">
    <property type="component" value="Unassembled WGS sequence"/>
</dbReference>
<evidence type="ECO:0000256" key="4">
    <source>
        <dbReference type="SAM" id="SignalP"/>
    </source>
</evidence>
<evidence type="ECO:0000313" key="7">
    <source>
        <dbReference type="EMBL" id="CAG9118570.1"/>
    </source>
</evidence>
<reference evidence="7" key="2">
    <citation type="submission" date="2020-08" db="EMBL/GenBank/DDBJ databases">
        <authorList>
            <person name="Kikuchi T."/>
        </authorList>
    </citation>
    <scope>NUCLEOTIDE SEQUENCE</scope>
    <source>
        <strain evidence="6">Ka4C1</strain>
    </source>
</reference>
<keyword evidence="9" id="KW-1185">Reference proteome</keyword>
<keyword evidence="3" id="KW-0964">Secreted</keyword>
<comment type="subcellular location">
    <subcellularLocation>
        <location evidence="3">Secreted</location>
    </subcellularLocation>
</comment>
<evidence type="ECO:0000256" key="1">
    <source>
        <dbReference type="ARBA" id="ARBA00009034"/>
    </source>
</evidence>
<evidence type="ECO:0000313" key="8">
    <source>
        <dbReference type="Proteomes" id="UP000095284"/>
    </source>
</evidence>
<evidence type="ECO:0000313" key="9">
    <source>
        <dbReference type="Proteomes" id="UP000659654"/>
    </source>
</evidence>
<dbReference type="SMART" id="SM00078">
    <property type="entry name" value="IlGF"/>
    <property type="match status" value="1"/>
</dbReference>
<gene>
    <name evidence="6" type="ORF">BXYJ_LOCUS10282</name>
</gene>
<evidence type="ECO:0000256" key="2">
    <source>
        <dbReference type="ARBA" id="ARBA00022729"/>
    </source>
</evidence>
<feature type="chain" id="PRO_5035360293" evidence="4">
    <location>
        <begin position="36"/>
        <end position="124"/>
    </location>
</feature>
<dbReference type="GO" id="GO:0005179">
    <property type="term" value="F:hormone activity"/>
    <property type="evidence" value="ECO:0007669"/>
    <property type="project" value="InterPro"/>
</dbReference>
<dbReference type="InterPro" id="IPR022353">
    <property type="entry name" value="Insulin_CS"/>
</dbReference>
<dbReference type="GO" id="GO:0005576">
    <property type="term" value="C:extracellular region"/>
    <property type="evidence" value="ECO:0007669"/>
    <property type="project" value="UniProtKB-SubCell"/>
</dbReference>
<dbReference type="Proteomes" id="UP000582659">
    <property type="component" value="Unassembled WGS sequence"/>
</dbReference>
<dbReference type="WBParaSite" id="BXY_1674300.1">
    <property type="protein sequence ID" value="BXY_1674300.1"/>
    <property type="gene ID" value="BXY_1674300"/>
</dbReference>
<dbReference type="InterPro" id="IPR036438">
    <property type="entry name" value="Insulin-like_sf"/>
</dbReference>
<evidence type="ECO:0000313" key="6">
    <source>
        <dbReference type="EMBL" id="CAD5228113.1"/>
    </source>
</evidence>
<sequence>MPQRISQIRKISSRQVFAVILATVLLAQCPESADASVRLCGNKLTSALELICKHKICGGISKRGVNPFYLDELLERNYDPFTYYSNRVRRSRIVTECCAKRCTLDFLKTFCCAETDDSVNLDGV</sequence>
<evidence type="ECO:0000259" key="5">
    <source>
        <dbReference type="SMART" id="SM00078"/>
    </source>
</evidence>
<dbReference type="AlphaFoldDB" id="A0A1I7SUM1"/>
<dbReference type="PROSITE" id="PS00262">
    <property type="entry name" value="INSULIN"/>
    <property type="match status" value="1"/>
</dbReference>
<dbReference type="Pfam" id="PF00049">
    <property type="entry name" value="Insulin"/>
    <property type="match status" value="1"/>
</dbReference>
<dbReference type="Gene3D" id="1.10.100.10">
    <property type="entry name" value="Insulin-like"/>
    <property type="match status" value="1"/>
</dbReference>
<evidence type="ECO:0000256" key="3">
    <source>
        <dbReference type="RuleBase" id="RU000406"/>
    </source>
</evidence>
<feature type="signal peptide" evidence="4">
    <location>
        <begin position="1"/>
        <end position="35"/>
    </location>
</feature>
<comment type="similarity">
    <text evidence="1 3">Belongs to the insulin family.</text>
</comment>
<dbReference type="InterPro" id="IPR016179">
    <property type="entry name" value="Insulin-like"/>
</dbReference>
<name>A0A1I7SUM1_BURXY</name>
<feature type="domain" description="Insulin-like" evidence="5">
    <location>
        <begin position="37"/>
        <end position="111"/>
    </location>
</feature>
<keyword evidence="2 4" id="KW-0732">Signal</keyword>
<evidence type="ECO:0000313" key="10">
    <source>
        <dbReference type="WBParaSite" id="BXY_1674300.1"/>
    </source>
</evidence>
<protein>
    <submittedName>
        <fullName evidence="6">(pine wood nematode) hypothetical protein</fullName>
    </submittedName>
    <submittedName>
        <fullName evidence="10">IlGF domain-containing protein</fullName>
    </submittedName>
</protein>
<dbReference type="EMBL" id="CAJFCV020000004">
    <property type="protein sequence ID" value="CAG9118570.1"/>
    <property type="molecule type" value="Genomic_DNA"/>
</dbReference>